<gene>
    <name evidence="6" type="primary">dmsB_1</name>
    <name evidence="8" type="ORF">CDQ78_01070</name>
    <name evidence="6" type="ORF">ERS686654_00190</name>
    <name evidence="7" type="ORF">ERS739223_00239</name>
</gene>
<dbReference type="SUPFAM" id="SSF54862">
    <property type="entry name" value="4Fe-4S ferredoxins"/>
    <property type="match status" value="1"/>
</dbReference>
<evidence type="ECO:0000259" key="5">
    <source>
        <dbReference type="PROSITE" id="PS51379"/>
    </source>
</evidence>
<dbReference type="RefSeq" id="WP_034961551.1">
    <property type="nucleotide sequence ID" value="NZ_CBCRTP010000014.1"/>
</dbReference>
<keyword evidence="2" id="KW-0479">Metal-binding</keyword>
<dbReference type="GO" id="GO:0051539">
    <property type="term" value="F:4 iron, 4 sulfur cluster binding"/>
    <property type="evidence" value="ECO:0007669"/>
    <property type="project" value="UniProtKB-KW"/>
</dbReference>
<dbReference type="Gene3D" id="3.30.70.20">
    <property type="match status" value="2"/>
</dbReference>
<keyword evidence="9" id="KW-1185">Reference proteome</keyword>
<sequence>MKNRRTFIKYLATGWVGFGTLSCSNLFAKQSNEQDKKVYKKTHFGMIFDQNKCVGCTDCEKACKKVNLVPKDQMRLYVEDKTDPNNKAEKRYVRVSCQQCVDAPCVKVCPTKACHKDTLTGITTTNMDDCIACKYCIVACPYDVRFINKETKSAESCNFCLDTNLKNGLEPACVEACKYDALVFGDLNDEEAHISKLLKVKDSVRMRPECGTNPSLRYIPVVKLGV</sequence>
<dbReference type="PROSITE" id="PS00198">
    <property type="entry name" value="4FE4S_FER_1"/>
    <property type="match status" value="1"/>
</dbReference>
<dbReference type="InterPro" id="IPR050954">
    <property type="entry name" value="ET_IronSulfur_Cluster-Binding"/>
</dbReference>
<protein>
    <submittedName>
        <fullName evidence="6">4Fe-4S ferredoxin iron-sulfur binding domain-containing protein</fullName>
    </submittedName>
    <submittedName>
        <fullName evidence="8">Nitrite reductase</fullName>
    </submittedName>
</protein>
<keyword evidence="1" id="KW-0004">4Fe-4S</keyword>
<comment type="caution">
    <text evidence="8">The sequence shown here is derived from an EMBL/GenBank/DDBJ whole genome shotgun (WGS) entry which is preliminary data.</text>
</comment>
<dbReference type="PANTHER" id="PTHR43177:SF3">
    <property type="entry name" value="PROTEIN NRFC HOMOLOG"/>
    <property type="match status" value="1"/>
</dbReference>
<organism evidence="8 11">
    <name type="scientific">Campylobacter hyointestinalis subsp. hyointestinalis</name>
    <dbReference type="NCBI Taxonomy" id="91352"/>
    <lineage>
        <taxon>Bacteria</taxon>
        <taxon>Pseudomonadati</taxon>
        <taxon>Campylobacterota</taxon>
        <taxon>Epsilonproteobacteria</taxon>
        <taxon>Campylobacterales</taxon>
        <taxon>Campylobacteraceae</taxon>
        <taxon>Campylobacter</taxon>
    </lineage>
</organism>
<dbReference type="Proteomes" id="UP000052237">
    <property type="component" value="Unassembled WGS sequence"/>
</dbReference>
<proteinExistence type="predicted"/>
<evidence type="ECO:0000313" key="11">
    <source>
        <dbReference type="Proteomes" id="UP000239685"/>
    </source>
</evidence>
<evidence type="ECO:0000256" key="1">
    <source>
        <dbReference type="ARBA" id="ARBA00022485"/>
    </source>
</evidence>
<dbReference type="InterPro" id="IPR017900">
    <property type="entry name" value="4Fe4S_Fe_S_CS"/>
</dbReference>
<evidence type="ECO:0000256" key="3">
    <source>
        <dbReference type="ARBA" id="ARBA00023004"/>
    </source>
</evidence>
<dbReference type="InterPro" id="IPR017896">
    <property type="entry name" value="4Fe4S_Fe-S-bd"/>
</dbReference>
<evidence type="ECO:0000313" key="8">
    <source>
        <dbReference type="EMBL" id="PPB72993.1"/>
    </source>
</evidence>
<keyword evidence="4" id="KW-0411">Iron-sulfur</keyword>
<dbReference type="PROSITE" id="PS51257">
    <property type="entry name" value="PROKAR_LIPOPROTEIN"/>
    <property type="match status" value="1"/>
</dbReference>
<evidence type="ECO:0000313" key="9">
    <source>
        <dbReference type="Proteomes" id="UP000052237"/>
    </source>
</evidence>
<evidence type="ECO:0000313" key="7">
    <source>
        <dbReference type="EMBL" id="CUU71147.1"/>
    </source>
</evidence>
<dbReference type="PROSITE" id="PS51379">
    <property type="entry name" value="4FE4S_FER_2"/>
    <property type="match status" value="2"/>
</dbReference>
<keyword evidence="3" id="KW-0408">Iron</keyword>
<feature type="domain" description="4Fe-4S ferredoxin-type" evidence="5">
    <location>
        <begin position="121"/>
        <end position="150"/>
    </location>
</feature>
<reference evidence="8 11" key="2">
    <citation type="submission" date="2017-06" db="EMBL/GenBank/DDBJ databases">
        <title>Updating the genomic taxonomy and epidemiology of Campylobacter hyointestinalis; discovery in New Zealand farmed ruminants.</title>
        <authorList>
            <person name="Wilkinson D.A."/>
            <person name="Fayaz A."/>
            <person name="Biggs P.J."/>
            <person name="Midwinter A.C."/>
        </authorList>
    </citation>
    <scope>NUCLEOTIDE SEQUENCE [LARGE SCALE GENOMIC DNA]</scope>
    <source>
        <strain evidence="8 11">S1614a</strain>
    </source>
</reference>
<accession>A0A855N8N7</accession>
<dbReference type="GO" id="GO:0046872">
    <property type="term" value="F:metal ion binding"/>
    <property type="evidence" value="ECO:0007669"/>
    <property type="project" value="UniProtKB-KW"/>
</dbReference>
<dbReference type="EMBL" id="FAVC01000001">
    <property type="protein sequence ID" value="CUU71147.1"/>
    <property type="molecule type" value="Genomic_DNA"/>
</dbReference>
<accession>A0A0S4R6Q4</accession>
<reference evidence="9 10" key="1">
    <citation type="submission" date="2015-11" db="EMBL/GenBank/DDBJ databases">
        <authorList>
            <consortium name="Pathogen Informatics"/>
        </authorList>
    </citation>
    <scope>NUCLEOTIDE SEQUENCE [LARGE SCALE GENOMIC DNA]</scope>
    <source>
        <strain evidence="6 9">006A-0059</strain>
        <strain evidence="7 10">007A-0283</strain>
    </source>
</reference>
<feature type="domain" description="4Fe-4S ferredoxin-type" evidence="5">
    <location>
        <begin position="44"/>
        <end position="73"/>
    </location>
</feature>
<dbReference type="PANTHER" id="PTHR43177">
    <property type="entry name" value="PROTEIN NRFC"/>
    <property type="match status" value="1"/>
</dbReference>
<evidence type="ECO:0000256" key="2">
    <source>
        <dbReference type="ARBA" id="ARBA00022723"/>
    </source>
</evidence>
<name>A0A855N8N7_CAMHY</name>
<evidence type="ECO:0000313" key="6">
    <source>
        <dbReference type="EMBL" id="CUU69808.1"/>
    </source>
</evidence>
<dbReference type="Proteomes" id="UP000239685">
    <property type="component" value="Unassembled WGS sequence"/>
</dbReference>
<dbReference type="Proteomes" id="UP000052245">
    <property type="component" value="Unassembled WGS sequence"/>
</dbReference>
<evidence type="ECO:0000256" key="4">
    <source>
        <dbReference type="ARBA" id="ARBA00023014"/>
    </source>
</evidence>
<dbReference type="EMBL" id="FAVB01000001">
    <property type="protein sequence ID" value="CUU69808.1"/>
    <property type="molecule type" value="Genomic_DNA"/>
</dbReference>
<dbReference type="CDD" id="cd10551">
    <property type="entry name" value="PsrB"/>
    <property type="match status" value="1"/>
</dbReference>
<dbReference type="Pfam" id="PF13247">
    <property type="entry name" value="Fer4_11"/>
    <property type="match status" value="1"/>
</dbReference>
<dbReference type="AlphaFoldDB" id="A0A855N8N7"/>
<dbReference type="EMBL" id="NIQP01000001">
    <property type="protein sequence ID" value="PPB72993.1"/>
    <property type="molecule type" value="Genomic_DNA"/>
</dbReference>
<evidence type="ECO:0000313" key="10">
    <source>
        <dbReference type="Proteomes" id="UP000052245"/>
    </source>
</evidence>